<keyword evidence="1" id="KW-1133">Transmembrane helix</keyword>
<sequence>MMPRHRATTALAPAVLVTLVGLVEVARDRDWDLITIFAAAVVAQLVALGVVWLGRQPVHVRADLTVWLHEHAAATGEPAGRIVDRALAEHRAGLVAGERESR</sequence>
<organism evidence="2 3">
    <name type="scientific">Actinokineospora xionganensis</name>
    <dbReference type="NCBI Taxonomy" id="2684470"/>
    <lineage>
        <taxon>Bacteria</taxon>
        <taxon>Bacillati</taxon>
        <taxon>Actinomycetota</taxon>
        <taxon>Actinomycetes</taxon>
        <taxon>Pseudonocardiales</taxon>
        <taxon>Pseudonocardiaceae</taxon>
        <taxon>Actinokineospora</taxon>
    </lineage>
</organism>
<dbReference type="RefSeq" id="WP_187217952.1">
    <property type="nucleotide sequence ID" value="NZ_JABVED010000001.1"/>
</dbReference>
<reference evidence="2 3" key="1">
    <citation type="submission" date="2020-06" db="EMBL/GenBank/DDBJ databases">
        <title>Actinokineospora xiongansis sp. nov., isolated from soil of Baiyangdian.</title>
        <authorList>
            <person name="Zhang X."/>
        </authorList>
    </citation>
    <scope>NUCLEOTIDE SEQUENCE [LARGE SCALE GENOMIC DNA]</scope>
    <source>
        <strain evidence="2 3">HBU206404</strain>
    </source>
</reference>
<evidence type="ECO:0000256" key="1">
    <source>
        <dbReference type="SAM" id="Phobius"/>
    </source>
</evidence>
<gene>
    <name evidence="2" type="ORF">GPZ80_01735</name>
</gene>
<name>A0ABR7KZN0_9PSEU</name>
<dbReference type="EMBL" id="JABVED010000001">
    <property type="protein sequence ID" value="MBC6445891.1"/>
    <property type="molecule type" value="Genomic_DNA"/>
</dbReference>
<dbReference type="Proteomes" id="UP000734823">
    <property type="component" value="Unassembled WGS sequence"/>
</dbReference>
<proteinExistence type="predicted"/>
<evidence type="ECO:0000313" key="3">
    <source>
        <dbReference type="Proteomes" id="UP000734823"/>
    </source>
</evidence>
<keyword evidence="1" id="KW-0812">Transmembrane</keyword>
<evidence type="ECO:0000313" key="2">
    <source>
        <dbReference type="EMBL" id="MBC6445891.1"/>
    </source>
</evidence>
<feature type="transmembrane region" description="Helical" evidence="1">
    <location>
        <begin position="35"/>
        <end position="54"/>
    </location>
</feature>
<keyword evidence="3" id="KW-1185">Reference proteome</keyword>
<accession>A0ABR7KZN0</accession>
<comment type="caution">
    <text evidence="2">The sequence shown here is derived from an EMBL/GenBank/DDBJ whole genome shotgun (WGS) entry which is preliminary data.</text>
</comment>
<keyword evidence="1" id="KW-0472">Membrane</keyword>
<protein>
    <submittedName>
        <fullName evidence="2">Uncharacterized protein</fullName>
    </submittedName>
</protein>